<dbReference type="SUPFAM" id="SSF52047">
    <property type="entry name" value="RNI-like"/>
    <property type="match status" value="1"/>
</dbReference>
<organism evidence="3">
    <name type="scientific">Arundo donax</name>
    <name type="common">Giant reed</name>
    <name type="synonym">Donax arundinaceus</name>
    <dbReference type="NCBI Taxonomy" id="35708"/>
    <lineage>
        <taxon>Eukaryota</taxon>
        <taxon>Viridiplantae</taxon>
        <taxon>Streptophyta</taxon>
        <taxon>Embryophyta</taxon>
        <taxon>Tracheophyta</taxon>
        <taxon>Spermatophyta</taxon>
        <taxon>Magnoliopsida</taxon>
        <taxon>Liliopsida</taxon>
        <taxon>Poales</taxon>
        <taxon>Poaceae</taxon>
        <taxon>PACMAD clade</taxon>
        <taxon>Arundinoideae</taxon>
        <taxon>Arundineae</taxon>
        <taxon>Arundo</taxon>
    </lineage>
</organism>
<evidence type="ECO:0000259" key="2">
    <source>
        <dbReference type="Pfam" id="PF23598"/>
    </source>
</evidence>
<dbReference type="InterPro" id="IPR032675">
    <property type="entry name" value="LRR_dom_sf"/>
</dbReference>
<dbReference type="PANTHER" id="PTHR47186:SF57">
    <property type="entry name" value="OS02G0478300 PROTEIN"/>
    <property type="match status" value="1"/>
</dbReference>
<reference evidence="3" key="2">
    <citation type="journal article" date="2015" name="Data Brief">
        <title>Shoot transcriptome of the giant reed, Arundo donax.</title>
        <authorList>
            <person name="Barrero R.A."/>
            <person name="Guerrero F.D."/>
            <person name="Moolhuijzen P."/>
            <person name="Goolsby J.A."/>
            <person name="Tidwell J."/>
            <person name="Bellgard S.E."/>
            <person name="Bellgard M.I."/>
        </authorList>
    </citation>
    <scope>NUCLEOTIDE SEQUENCE</scope>
    <source>
        <tissue evidence="3">Shoot tissue taken approximately 20 cm above the soil surface</tissue>
    </source>
</reference>
<dbReference type="Pfam" id="PF23598">
    <property type="entry name" value="LRR_14"/>
    <property type="match status" value="1"/>
</dbReference>
<evidence type="ECO:0000256" key="1">
    <source>
        <dbReference type="ARBA" id="ARBA00022737"/>
    </source>
</evidence>
<dbReference type="InterPro" id="IPR055414">
    <property type="entry name" value="LRR_R13L4/SHOC2-like"/>
</dbReference>
<reference evidence="3" key="1">
    <citation type="submission" date="2014-09" db="EMBL/GenBank/DDBJ databases">
        <authorList>
            <person name="Magalhaes I.L.F."/>
            <person name="Oliveira U."/>
            <person name="Santos F.R."/>
            <person name="Vidigal T.H.D.A."/>
            <person name="Brescovit A.D."/>
            <person name="Santos A.J."/>
        </authorList>
    </citation>
    <scope>NUCLEOTIDE SEQUENCE</scope>
    <source>
        <tissue evidence="3">Shoot tissue taken approximately 20 cm above the soil surface</tissue>
    </source>
</reference>
<dbReference type="Gene3D" id="3.80.10.10">
    <property type="entry name" value="Ribonuclease Inhibitor"/>
    <property type="match status" value="1"/>
</dbReference>
<evidence type="ECO:0000313" key="3">
    <source>
        <dbReference type="EMBL" id="JAD97629.1"/>
    </source>
</evidence>
<dbReference type="EMBL" id="GBRH01200266">
    <property type="protein sequence ID" value="JAD97629.1"/>
    <property type="molecule type" value="Transcribed_RNA"/>
</dbReference>
<keyword evidence="1" id="KW-0677">Repeat</keyword>
<protein>
    <recommendedName>
        <fullName evidence="2">Disease resistance R13L4/SHOC-2-like LRR domain-containing protein</fullName>
    </recommendedName>
</protein>
<dbReference type="PANTHER" id="PTHR47186">
    <property type="entry name" value="LEUCINE-RICH REPEAT-CONTAINING PROTEIN 57"/>
    <property type="match status" value="1"/>
</dbReference>
<feature type="domain" description="Disease resistance R13L4/SHOC-2-like LRR" evidence="2">
    <location>
        <begin position="1"/>
        <end position="230"/>
    </location>
</feature>
<accession>A0A0A9EA79</accession>
<dbReference type="AlphaFoldDB" id="A0A0A9EA79"/>
<proteinExistence type="predicted"/>
<sequence>MPPSVGRLAGLQTLDVRDTAVERLPESFWRIRTLRHVFGHRLILPKRVGDLKNLQTLDTIKPDDKYGWDRNTLAKMINLRSLFIWELSKGHVKPLAAALKKLKHLVTLTIHGDDIPSCVFTSSSLRRLEIMELDGKLDMTSEPKDIKSCLPNLLLLSLEKTMVSQDFINKLAELPFLAGLTLDVGSYKDEHLAFSPGGFHSLRRLTIDLLELKKLEIHEAALPGLLDFDILDYSDDLEIEIVGESDIVDKLCGEDQNLYKKIKRTPKDGTGC</sequence>
<name>A0A0A9EA79_ARUDO</name>